<evidence type="ECO:0000259" key="1">
    <source>
        <dbReference type="Pfam" id="PF26138"/>
    </source>
</evidence>
<dbReference type="EMBL" id="JARKNE010000004">
    <property type="protein sequence ID" value="KAK5835762.1"/>
    <property type="molecule type" value="Genomic_DNA"/>
</dbReference>
<dbReference type="Pfam" id="PF26138">
    <property type="entry name" value="DUF8040"/>
    <property type="match status" value="1"/>
</dbReference>
<keyword evidence="3" id="KW-1185">Reference proteome</keyword>
<sequence>MKRLVYASDETCIEQVKMNRITFFKLCEMLQTLGGLKSSRSMLVDEQVVMFLHIIFLHLKNRVIKNHFNRSRETVRWSFHNVLNAVIRLEDVLFKKAEPITVNSTDPMWKLFKVLK</sequence>
<reference evidence="2 3" key="1">
    <citation type="submission" date="2023-03" db="EMBL/GenBank/DDBJ databases">
        <title>WGS of Gossypium arboreum.</title>
        <authorList>
            <person name="Yu D."/>
        </authorList>
    </citation>
    <scope>NUCLEOTIDE SEQUENCE [LARGE SCALE GENOMIC DNA]</scope>
    <source>
        <tissue evidence="2">Leaf</tissue>
    </source>
</reference>
<dbReference type="PANTHER" id="PTHR22930">
    <property type="match status" value="1"/>
</dbReference>
<dbReference type="PANTHER" id="PTHR22930:SF293">
    <property type="entry name" value="PROTEIN ALP1-LIKE"/>
    <property type="match status" value="1"/>
</dbReference>
<evidence type="ECO:0000313" key="3">
    <source>
        <dbReference type="Proteomes" id="UP001358586"/>
    </source>
</evidence>
<dbReference type="InterPro" id="IPR058353">
    <property type="entry name" value="DUF8040"/>
</dbReference>
<accession>A0ABR0Q9T9</accession>
<evidence type="ECO:0000313" key="2">
    <source>
        <dbReference type="EMBL" id="KAK5835762.1"/>
    </source>
</evidence>
<dbReference type="Proteomes" id="UP001358586">
    <property type="component" value="Chromosome 4"/>
</dbReference>
<comment type="caution">
    <text evidence="2">The sequence shown here is derived from an EMBL/GenBank/DDBJ whole genome shotgun (WGS) entry which is preliminary data.</text>
</comment>
<gene>
    <name evidence="2" type="ORF">PVK06_011468</name>
</gene>
<feature type="domain" description="DUF8040" evidence="1">
    <location>
        <begin position="4"/>
        <end position="87"/>
    </location>
</feature>
<dbReference type="InterPro" id="IPR045249">
    <property type="entry name" value="HARBI1-like"/>
</dbReference>
<proteinExistence type="predicted"/>
<organism evidence="2 3">
    <name type="scientific">Gossypium arboreum</name>
    <name type="common">Tree cotton</name>
    <name type="synonym">Gossypium nanking</name>
    <dbReference type="NCBI Taxonomy" id="29729"/>
    <lineage>
        <taxon>Eukaryota</taxon>
        <taxon>Viridiplantae</taxon>
        <taxon>Streptophyta</taxon>
        <taxon>Embryophyta</taxon>
        <taxon>Tracheophyta</taxon>
        <taxon>Spermatophyta</taxon>
        <taxon>Magnoliopsida</taxon>
        <taxon>eudicotyledons</taxon>
        <taxon>Gunneridae</taxon>
        <taxon>Pentapetalae</taxon>
        <taxon>rosids</taxon>
        <taxon>malvids</taxon>
        <taxon>Malvales</taxon>
        <taxon>Malvaceae</taxon>
        <taxon>Malvoideae</taxon>
        <taxon>Gossypium</taxon>
    </lineage>
</organism>
<name>A0ABR0Q9T9_GOSAR</name>
<protein>
    <recommendedName>
        <fullName evidence="1">DUF8040 domain-containing protein</fullName>
    </recommendedName>
</protein>